<dbReference type="Proteomes" id="UP000286415">
    <property type="component" value="Unassembled WGS sequence"/>
</dbReference>
<dbReference type="PROSITE" id="PS50053">
    <property type="entry name" value="UBIQUITIN_2"/>
    <property type="match status" value="1"/>
</dbReference>
<comment type="caution">
    <text evidence="1">The sequence shown here is derived from an EMBL/GenBank/DDBJ whole genome shotgun (WGS) entry which is preliminary data.</text>
</comment>
<dbReference type="InterPro" id="IPR000626">
    <property type="entry name" value="Ubiquitin-like_dom"/>
</dbReference>
<dbReference type="PANTHER" id="PTHR46728:SF1">
    <property type="entry name" value="AN1-TYPE ZINC FINGER PROTEIN 4"/>
    <property type="match status" value="1"/>
</dbReference>
<gene>
    <name evidence="1" type="ORF">CSKR_111447</name>
</gene>
<accession>A0A8T1MHA5</accession>
<dbReference type="SMART" id="SM00154">
    <property type="entry name" value="ZnF_AN1"/>
    <property type="match status" value="1"/>
</dbReference>
<reference evidence="1 2" key="1">
    <citation type="journal article" date="2018" name="Biotechnol. Adv.">
        <title>Improved genomic resources and new bioinformatic workflow for the carcinogenic parasite Clonorchis sinensis: Biotechnological implications.</title>
        <authorList>
            <person name="Wang D."/>
            <person name="Korhonen P.K."/>
            <person name="Gasser R.B."/>
            <person name="Young N.D."/>
        </authorList>
    </citation>
    <scope>NUCLEOTIDE SEQUENCE [LARGE SCALE GENOMIC DNA]</scope>
    <source>
        <strain evidence="1">Cs-k2</strain>
    </source>
</reference>
<dbReference type="EMBL" id="NIRI02000042">
    <property type="protein sequence ID" value="KAG5448794.1"/>
    <property type="molecule type" value="Genomic_DNA"/>
</dbReference>
<dbReference type="Gene3D" id="3.10.20.90">
    <property type="entry name" value="Phosphatidylinositol 3-kinase Catalytic Subunit, Chain A, domain 1"/>
    <property type="match status" value="1"/>
</dbReference>
<dbReference type="PROSITE" id="PS50096">
    <property type="entry name" value="IQ"/>
    <property type="match status" value="1"/>
</dbReference>
<dbReference type="InterPro" id="IPR035896">
    <property type="entry name" value="AN1-like_Znf"/>
</dbReference>
<proteinExistence type="predicted"/>
<evidence type="ECO:0000313" key="2">
    <source>
        <dbReference type="Proteomes" id="UP000286415"/>
    </source>
</evidence>
<dbReference type="OrthoDB" id="756206at2759"/>
<dbReference type="SUPFAM" id="SSF118310">
    <property type="entry name" value="AN1-like Zinc finger"/>
    <property type="match status" value="1"/>
</dbReference>
<name>A0A8T1MHA5_CLOSI</name>
<dbReference type="SUPFAM" id="SSF54236">
    <property type="entry name" value="Ubiquitin-like"/>
    <property type="match status" value="1"/>
</dbReference>
<dbReference type="Gene3D" id="4.10.1110.10">
    <property type="entry name" value="AN1-like Zinc finger"/>
    <property type="match status" value="1"/>
</dbReference>
<dbReference type="InterPro" id="IPR029071">
    <property type="entry name" value="Ubiquitin-like_domsf"/>
</dbReference>
<dbReference type="PROSITE" id="PS51039">
    <property type="entry name" value="ZF_AN1"/>
    <property type="match status" value="1"/>
</dbReference>
<dbReference type="STRING" id="79923.G7YUE7"/>
<sequence length="543" mass="59768">MSATAAAASTCQPIVPDSEIQKRCNFRLNSFIRGHGGRRTFKEHHRQHSSRMLLFIRALSGGVTPVTVHPYEDVLSVKSRIFQIKGIPVSQQHLLYDGKELPDATVLALANIGHGSLLRLVLKMHAAPLNSITANIPTTSTINQVNLGHQQPTSLCPVPIPAGHPACHWNSVVTVPHLAKEQHSQRKRGFFPVNPNPCAFSGPSGAELDTSEEEVSQLAEFLGYAIDGGDVKSASEDAINFNPGEQQSSLRSRECNAVPNEPIRISAHPVYHLVPLNGSLIPAVTYIQSPTHFRNNFIHIVPISNADKDPRQTSVEADQDGTTRCLDGMGPTQVDAMPDESSLHDYFEWKENNFSGAQFDPWCAGIGNVQSESSSMTLISPTPTLKFLAKDLTQCSQYDHPDLSSIEIPTAEVVVPALSRVQVHPYLLHSHNNSSVTTASQNSPARTIHGKQNSTSVQTSLLWPDTLSYCSQKSLNNDRVEQLPLSSSSSEKRCSACHKRTSLTTGFSCWCDRWFCIKHYHPEDHNCDFNFKATRTKSPTTEF</sequence>
<dbReference type="Pfam" id="PF00240">
    <property type="entry name" value="ubiquitin"/>
    <property type="match status" value="1"/>
</dbReference>
<dbReference type="InterPro" id="IPR000058">
    <property type="entry name" value="Znf_AN1"/>
</dbReference>
<keyword evidence="2" id="KW-1185">Reference proteome</keyword>
<dbReference type="InterPro" id="IPR053061">
    <property type="entry name" value="AN1-type_zinc_finger"/>
</dbReference>
<protein>
    <submittedName>
        <fullName evidence="1">Uncharacterized protein</fullName>
    </submittedName>
</protein>
<reference evidence="1 2" key="2">
    <citation type="journal article" date="2021" name="Genomics">
        <title>High-quality reference genome for Clonorchis sinensis.</title>
        <authorList>
            <person name="Young N.D."/>
            <person name="Stroehlein A.J."/>
            <person name="Kinkar L."/>
            <person name="Wang T."/>
            <person name="Sohn W.M."/>
            <person name="Chang B.C.H."/>
            <person name="Kaur P."/>
            <person name="Weisz D."/>
            <person name="Dudchenko O."/>
            <person name="Aiden E.L."/>
            <person name="Korhonen P.K."/>
            <person name="Gasser R.B."/>
        </authorList>
    </citation>
    <scope>NUCLEOTIDE SEQUENCE [LARGE SCALE GENOMIC DNA]</scope>
    <source>
        <strain evidence="1">Cs-k2</strain>
    </source>
</reference>
<dbReference type="GO" id="GO:0008270">
    <property type="term" value="F:zinc ion binding"/>
    <property type="evidence" value="ECO:0007669"/>
    <property type="project" value="UniProtKB-KW"/>
</dbReference>
<organism evidence="1 2">
    <name type="scientific">Clonorchis sinensis</name>
    <name type="common">Chinese liver fluke</name>
    <dbReference type="NCBI Taxonomy" id="79923"/>
    <lineage>
        <taxon>Eukaryota</taxon>
        <taxon>Metazoa</taxon>
        <taxon>Spiralia</taxon>
        <taxon>Lophotrochozoa</taxon>
        <taxon>Platyhelminthes</taxon>
        <taxon>Trematoda</taxon>
        <taxon>Digenea</taxon>
        <taxon>Opisthorchiida</taxon>
        <taxon>Opisthorchiata</taxon>
        <taxon>Opisthorchiidae</taxon>
        <taxon>Clonorchis</taxon>
    </lineage>
</organism>
<dbReference type="SMART" id="SM00213">
    <property type="entry name" value="UBQ"/>
    <property type="match status" value="1"/>
</dbReference>
<dbReference type="PANTHER" id="PTHR46728">
    <property type="entry name" value="AN1-TYPE ZINC FINGER PROTEIN 4"/>
    <property type="match status" value="1"/>
</dbReference>
<evidence type="ECO:0000313" key="1">
    <source>
        <dbReference type="EMBL" id="KAG5448794.1"/>
    </source>
</evidence>